<organism evidence="1 2">
    <name type="scientific">Cirrhinus molitorella</name>
    <name type="common">mud carp</name>
    <dbReference type="NCBI Taxonomy" id="172907"/>
    <lineage>
        <taxon>Eukaryota</taxon>
        <taxon>Metazoa</taxon>
        <taxon>Chordata</taxon>
        <taxon>Craniata</taxon>
        <taxon>Vertebrata</taxon>
        <taxon>Euteleostomi</taxon>
        <taxon>Actinopterygii</taxon>
        <taxon>Neopterygii</taxon>
        <taxon>Teleostei</taxon>
        <taxon>Ostariophysi</taxon>
        <taxon>Cypriniformes</taxon>
        <taxon>Cyprinidae</taxon>
        <taxon>Labeoninae</taxon>
        <taxon>Labeonini</taxon>
        <taxon>Cirrhinus</taxon>
    </lineage>
</organism>
<protein>
    <submittedName>
        <fullName evidence="1">Uncharacterized protein</fullName>
    </submittedName>
</protein>
<keyword evidence="2" id="KW-1185">Reference proteome</keyword>
<evidence type="ECO:0000313" key="1">
    <source>
        <dbReference type="EMBL" id="KAL1266804.1"/>
    </source>
</evidence>
<proteinExistence type="predicted"/>
<gene>
    <name evidence="1" type="ORF">QQF64_002479</name>
</gene>
<comment type="caution">
    <text evidence="1">The sequence shown here is derived from an EMBL/GenBank/DDBJ whole genome shotgun (WGS) entry which is preliminary data.</text>
</comment>
<sequence length="93" mass="10160">MVEICQRLPPIPSLGSDFVGKGKRDGGYRHRLAQHHQSKARVMVPQRPKPGCALLQTSLNQFNSVLAAASSFCPGVGQGWLCDDGGCHRNDFR</sequence>
<reference evidence="1 2" key="1">
    <citation type="submission" date="2023-09" db="EMBL/GenBank/DDBJ databases">
        <authorList>
            <person name="Wang M."/>
        </authorList>
    </citation>
    <scope>NUCLEOTIDE SEQUENCE [LARGE SCALE GENOMIC DNA]</scope>
    <source>
        <strain evidence="1">GT-2023</strain>
        <tissue evidence="1">Liver</tissue>
    </source>
</reference>
<evidence type="ECO:0000313" key="2">
    <source>
        <dbReference type="Proteomes" id="UP001558613"/>
    </source>
</evidence>
<dbReference type="EMBL" id="JAYMGO010000010">
    <property type="protein sequence ID" value="KAL1266804.1"/>
    <property type="molecule type" value="Genomic_DNA"/>
</dbReference>
<dbReference type="Proteomes" id="UP001558613">
    <property type="component" value="Unassembled WGS sequence"/>
</dbReference>
<accession>A0ABR3MQA1</accession>
<name>A0ABR3MQA1_9TELE</name>